<evidence type="ECO:0000256" key="9">
    <source>
        <dbReference type="ARBA" id="ARBA00023136"/>
    </source>
</evidence>
<evidence type="ECO:0000256" key="6">
    <source>
        <dbReference type="ARBA" id="ARBA00022692"/>
    </source>
</evidence>
<dbReference type="PANTHER" id="PTHR45528">
    <property type="entry name" value="SENSOR HISTIDINE KINASE CPXA"/>
    <property type="match status" value="1"/>
</dbReference>
<keyword evidence="13" id="KW-1185">Reference proteome</keyword>
<keyword evidence="8 10" id="KW-1133">Transmembrane helix</keyword>
<feature type="transmembrane region" description="Helical" evidence="10">
    <location>
        <begin position="67"/>
        <end position="90"/>
    </location>
</feature>
<dbReference type="InterPro" id="IPR003661">
    <property type="entry name" value="HisK_dim/P_dom"/>
</dbReference>
<keyword evidence="7 12" id="KW-0418">Kinase</keyword>
<proteinExistence type="predicted"/>
<evidence type="ECO:0000256" key="8">
    <source>
        <dbReference type="ARBA" id="ARBA00022989"/>
    </source>
</evidence>
<dbReference type="SUPFAM" id="SSF55874">
    <property type="entry name" value="ATPase domain of HSP90 chaperone/DNA topoisomerase II/histidine kinase"/>
    <property type="match status" value="1"/>
</dbReference>
<dbReference type="HOGENOM" id="CLU_961912_0_0_6"/>
<reference evidence="12 13" key="1">
    <citation type="submission" date="2011-01" db="EMBL/GenBank/DDBJ databases">
        <authorList>
            <person name="Weinstock G."/>
            <person name="Sodergren E."/>
            <person name="Clifton S."/>
            <person name="Fulton L."/>
            <person name="Fulton B."/>
            <person name="Courtney L."/>
            <person name="Fronick C."/>
            <person name="Harrison M."/>
            <person name="Strong C."/>
            <person name="Farmer C."/>
            <person name="Delahaunty K."/>
            <person name="Markovic C."/>
            <person name="Hall O."/>
            <person name="Minx P."/>
            <person name="Tomlinson C."/>
            <person name="Mitreva M."/>
            <person name="Hou S."/>
            <person name="Chen J."/>
            <person name="Wollam A."/>
            <person name="Pepin K.H."/>
            <person name="Johnson M."/>
            <person name="Bhonagiri V."/>
            <person name="Zhang X."/>
            <person name="Suruliraj S."/>
            <person name="Warren W."/>
            <person name="Chinwalla A."/>
            <person name="Mardis E.R."/>
            <person name="Wilson R.K."/>
        </authorList>
    </citation>
    <scope>NUCLEOTIDE SEQUENCE [LARGE SCALE GENOMIC DNA]</scope>
    <source>
        <strain evidence="13">DSM 22608 / JCM 16073 / KCTC 15190 / YIT 12066</strain>
    </source>
</reference>
<accession>E8LJR4</accession>
<dbReference type="SMART" id="SM00388">
    <property type="entry name" value="HisKA"/>
    <property type="match status" value="1"/>
</dbReference>
<dbReference type="Gene3D" id="3.30.565.10">
    <property type="entry name" value="Histidine kinase-like ATPase, C-terminal domain"/>
    <property type="match status" value="1"/>
</dbReference>
<evidence type="ECO:0000256" key="2">
    <source>
        <dbReference type="ARBA" id="ARBA00004141"/>
    </source>
</evidence>
<protein>
    <recommendedName>
        <fullName evidence="3">histidine kinase</fullName>
        <ecNumber evidence="3">2.7.13.3</ecNumber>
    </recommendedName>
</protein>
<organism evidence="12 13">
    <name type="scientific">Succinatimonas hippei (strain DSM 22608 / JCM 16073 / KCTC 15190 / YIT 12066)</name>
    <dbReference type="NCBI Taxonomy" id="762983"/>
    <lineage>
        <taxon>Bacteria</taxon>
        <taxon>Pseudomonadati</taxon>
        <taxon>Pseudomonadota</taxon>
        <taxon>Gammaproteobacteria</taxon>
        <taxon>Aeromonadales</taxon>
        <taxon>Succinivibrionaceae</taxon>
        <taxon>Succinatimonas</taxon>
    </lineage>
</organism>
<dbReference type="OrthoDB" id="9121563at2"/>
<keyword evidence="4" id="KW-0597">Phosphoprotein</keyword>
<dbReference type="PROSITE" id="PS50109">
    <property type="entry name" value="HIS_KIN"/>
    <property type="match status" value="1"/>
</dbReference>
<comment type="caution">
    <text evidence="12">The sequence shown here is derived from an EMBL/GenBank/DDBJ whole genome shotgun (WGS) entry which is preliminary data.</text>
</comment>
<dbReference type="RefSeq" id="WP_009143152.1">
    <property type="nucleotide sequence ID" value="NZ_GL830982.1"/>
</dbReference>
<dbReference type="GO" id="GO:0000155">
    <property type="term" value="F:phosphorelay sensor kinase activity"/>
    <property type="evidence" value="ECO:0007669"/>
    <property type="project" value="InterPro"/>
</dbReference>
<dbReference type="Proteomes" id="UP000018458">
    <property type="component" value="Unassembled WGS sequence"/>
</dbReference>
<evidence type="ECO:0000313" key="13">
    <source>
        <dbReference type="Proteomes" id="UP000018458"/>
    </source>
</evidence>
<dbReference type="EC" id="2.7.13.3" evidence="3"/>
<dbReference type="EMBL" id="AEVO01000045">
    <property type="protein sequence ID" value="EFY07238.1"/>
    <property type="molecule type" value="Genomic_DNA"/>
</dbReference>
<dbReference type="STRING" id="762983.HMPREF9444_00948"/>
<dbReference type="InterPro" id="IPR050398">
    <property type="entry name" value="HssS/ArlS-like"/>
</dbReference>
<evidence type="ECO:0000256" key="7">
    <source>
        <dbReference type="ARBA" id="ARBA00022777"/>
    </source>
</evidence>
<comment type="subcellular location">
    <subcellularLocation>
        <location evidence="2">Membrane</location>
        <topology evidence="2">Multi-pass membrane protein</topology>
    </subcellularLocation>
</comment>
<name>E8LJR4_SUCHY</name>
<gene>
    <name evidence="12" type="ORF">HMPREF9444_00948</name>
</gene>
<evidence type="ECO:0000256" key="4">
    <source>
        <dbReference type="ARBA" id="ARBA00022553"/>
    </source>
</evidence>
<dbReference type="InterPro" id="IPR005467">
    <property type="entry name" value="His_kinase_dom"/>
</dbReference>
<feature type="domain" description="Histidine kinase" evidence="11">
    <location>
        <begin position="156"/>
        <end position="356"/>
    </location>
</feature>
<dbReference type="Pfam" id="PF02518">
    <property type="entry name" value="HATPase_c"/>
    <property type="match status" value="1"/>
</dbReference>
<evidence type="ECO:0000313" key="12">
    <source>
        <dbReference type="EMBL" id="EFY07238.1"/>
    </source>
</evidence>
<dbReference type="InterPro" id="IPR003594">
    <property type="entry name" value="HATPase_dom"/>
</dbReference>
<dbReference type="CDD" id="cd00082">
    <property type="entry name" value="HisKA"/>
    <property type="match status" value="1"/>
</dbReference>
<feature type="transmembrane region" description="Helical" evidence="10">
    <location>
        <begin position="14"/>
        <end position="36"/>
    </location>
</feature>
<dbReference type="Gene3D" id="1.10.287.130">
    <property type="match status" value="1"/>
</dbReference>
<keyword evidence="5" id="KW-0808">Transferase</keyword>
<dbReference type="PANTHER" id="PTHR45528:SF9">
    <property type="entry name" value="SENSOR HISTIDINE KINASE YBDK"/>
    <property type="match status" value="1"/>
</dbReference>
<comment type="catalytic activity">
    <reaction evidence="1">
        <text>ATP + protein L-histidine = ADP + protein N-phospho-L-histidine.</text>
        <dbReference type="EC" id="2.7.13.3"/>
    </reaction>
</comment>
<dbReference type="AlphaFoldDB" id="E8LJR4"/>
<dbReference type="eggNOG" id="COG2205">
    <property type="taxonomic scope" value="Bacteria"/>
</dbReference>
<evidence type="ECO:0000256" key="3">
    <source>
        <dbReference type="ARBA" id="ARBA00012438"/>
    </source>
</evidence>
<sequence>MDGKLKRKSLAQKLLLSFVGCIAVLLLLALPLFYFLTESFYAEDMINIIQAVNKGKPIPTLDLEEDIIQGVMIQFGVIMLVLAAAIILTLRFITARMWKPFEETLRRLESFRLENEVLPTLPDSDVAEFARLNKTLQSLMQNSINSYKTQKEFTENASHELQTPLAVFQSQLDLLLQQPKLTKAQAEIIQRLYEVSNRLARLNRSLLLLVKIDNRQYQQMEDINLSSFIEKLMPFLQNVTGDVSLHQEFNNTALTIRANRTLLESLVNNLIVNAVRHNRPQGEISIFVSDRELAISNTSDEPALNDKLIFSRFYRPSEKVKGNGLGLSIVKAICEYHGWAIKYRYFDNKHIFIVTF</sequence>
<dbReference type="InterPro" id="IPR036097">
    <property type="entry name" value="HisK_dim/P_sf"/>
</dbReference>
<keyword evidence="6 10" id="KW-0812">Transmembrane</keyword>
<dbReference type="SUPFAM" id="SSF47384">
    <property type="entry name" value="Homodimeric domain of signal transducing histidine kinase"/>
    <property type="match status" value="1"/>
</dbReference>
<dbReference type="GO" id="GO:0016020">
    <property type="term" value="C:membrane"/>
    <property type="evidence" value="ECO:0007669"/>
    <property type="project" value="UniProtKB-SubCell"/>
</dbReference>
<evidence type="ECO:0000256" key="5">
    <source>
        <dbReference type="ARBA" id="ARBA00022679"/>
    </source>
</evidence>
<dbReference type="InterPro" id="IPR036890">
    <property type="entry name" value="HATPase_C_sf"/>
</dbReference>
<evidence type="ECO:0000259" key="11">
    <source>
        <dbReference type="PROSITE" id="PS50109"/>
    </source>
</evidence>
<dbReference type="SMART" id="SM00387">
    <property type="entry name" value="HATPase_c"/>
    <property type="match status" value="1"/>
</dbReference>
<keyword evidence="9 10" id="KW-0472">Membrane</keyword>
<evidence type="ECO:0000256" key="10">
    <source>
        <dbReference type="SAM" id="Phobius"/>
    </source>
</evidence>
<evidence type="ECO:0000256" key="1">
    <source>
        <dbReference type="ARBA" id="ARBA00000085"/>
    </source>
</evidence>
<dbReference type="Pfam" id="PF00512">
    <property type="entry name" value="HisKA"/>
    <property type="match status" value="1"/>
</dbReference>